<dbReference type="SUPFAM" id="SSF53756">
    <property type="entry name" value="UDP-Glycosyltransferase/glycogen phosphorylase"/>
    <property type="match status" value="1"/>
</dbReference>
<dbReference type="Pfam" id="PF06722">
    <property type="entry name" value="EryCIII-like_C"/>
    <property type="match status" value="1"/>
</dbReference>
<sequence length="431" mass="46311">MTERVLFFPWGWGGGAAYTGRCLVLAQALAEAGDRVAFVDCGISAMVREAGFPVLDSAPEAPRPPDRHPMPPYLPFADVERVFAVAATYHRIERVRQRVAADTRLIEAYRPTVVVIDMCPTAALAARATGIPVVSLADADFITPRPNGWMPWSTVSPRDLLPHPPSLPVWDQMSRELGLGPVARAEHLLWGDVTLVSSLPDLEPVEGPPHRGDLHYVGPMYWNPVVATGTPTPPETGRPKVYVTIGSGGTVGRQALQNVLDACGEQPWSVYVSSGFAFEGDLAVPDNVVVAGFTGLHTPLKWADVVLSHGGSATVLATLEHGKPSVVMPFMSEQEMNGRQLVEATGSGVLLRTSETTSHGRLSFSDRYSGPSDQSCVRVGDVRQGIAEVLGDARFTERAARWGARLHERRRSANLVALAHSAVAQAAGVSR</sequence>
<accession>A0A3M8WS04</accession>
<proteinExistence type="predicted"/>
<dbReference type="CDD" id="cd03784">
    <property type="entry name" value="GT1_Gtf-like"/>
    <property type="match status" value="1"/>
</dbReference>
<dbReference type="AlphaFoldDB" id="A0A3M8WS04"/>
<dbReference type="Proteomes" id="UP000275401">
    <property type="component" value="Unassembled WGS sequence"/>
</dbReference>
<dbReference type="PANTHER" id="PTHR21015:SF22">
    <property type="entry name" value="GLYCOSYLTRANSFERASE"/>
    <property type="match status" value="1"/>
</dbReference>
<dbReference type="InterPro" id="IPR002213">
    <property type="entry name" value="UDP_glucos_trans"/>
</dbReference>
<evidence type="ECO:0000313" key="3">
    <source>
        <dbReference type="Proteomes" id="UP000275401"/>
    </source>
</evidence>
<gene>
    <name evidence="2" type="ORF">EEJ42_07750</name>
</gene>
<feature type="domain" description="Erythromycin biosynthesis protein CIII-like C-terminal" evidence="1">
    <location>
        <begin position="283"/>
        <end position="358"/>
    </location>
</feature>
<dbReference type="InterPro" id="IPR010610">
    <property type="entry name" value="EryCIII-like_C"/>
</dbReference>
<protein>
    <submittedName>
        <fullName evidence="2">Glycosyl transferase</fullName>
    </submittedName>
</protein>
<dbReference type="GO" id="GO:0008194">
    <property type="term" value="F:UDP-glycosyltransferase activity"/>
    <property type="evidence" value="ECO:0007669"/>
    <property type="project" value="InterPro"/>
</dbReference>
<dbReference type="GO" id="GO:0016758">
    <property type="term" value="F:hexosyltransferase activity"/>
    <property type="evidence" value="ECO:0007669"/>
    <property type="project" value="UniProtKB-ARBA"/>
</dbReference>
<evidence type="ECO:0000259" key="1">
    <source>
        <dbReference type="Pfam" id="PF06722"/>
    </source>
</evidence>
<dbReference type="PANTHER" id="PTHR21015">
    <property type="entry name" value="UDP-N-ACETYLGLUCOSAMINE--N-ACETYLMURAMYL-(PENTAPEPTIDE) PYROPHOSPHORYL-UNDECAPRENOL N-ACETYLGLUCOSAMINE TRANSFERASE 1"/>
    <property type="match status" value="1"/>
</dbReference>
<dbReference type="EMBL" id="RIBZ01000098">
    <property type="protein sequence ID" value="RNG32928.1"/>
    <property type="molecule type" value="Genomic_DNA"/>
</dbReference>
<keyword evidence="3" id="KW-1185">Reference proteome</keyword>
<organism evidence="2 3">
    <name type="scientific">Streptomyces botrytidirepellens</name>
    <dbReference type="NCBI Taxonomy" id="2486417"/>
    <lineage>
        <taxon>Bacteria</taxon>
        <taxon>Bacillati</taxon>
        <taxon>Actinomycetota</taxon>
        <taxon>Actinomycetes</taxon>
        <taxon>Kitasatosporales</taxon>
        <taxon>Streptomycetaceae</taxon>
        <taxon>Streptomyces</taxon>
    </lineage>
</organism>
<evidence type="ECO:0000313" key="2">
    <source>
        <dbReference type="EMBL" id="RNG32928.1"/>
    </source>
</evidence>
<name>A0A3M8WS04_9ACTN</name>
<comment type="caution">
    <text evidence="2">The sequence shown here is derived from an EMBL/GenBank/DDBJ whole genome shotgun (WGS) entry which is preliminary data.</text>
</comment>
<keyword evidence="2" id="KW-0808">Transferase</keyword>
<dbReference type="Gene3D" id="3.40.50.2000">
    <property type="entry name" value="Glycogen Phosphorylase B"/>
    <property type="match status" value="2"/>
</dbReference>
<dbReference type="RefSeq" id="WP_123099230.1">
    <property type="nucleotide sequence ID" value="NZ_RIBZ01000098.1"/>
</dbReference>
<reference evidence="2 3" key="1">
    <citation type="submission" date="2018-11" db="EMBL/GenBank/DDBJ databases">
        <title>The Potential of Streptomyces as Biocontrol Agents against the Tomato grey mould, Botrytis cinerea (Gray mold) Frontiers in Microbiology.</title>
        <authorList>
            <person name="Li D."/>
        </authorList>
    </citation>
    <scope>NUCLEOTIDE SEQUENCE [LARGE SCALE GENOMIC DNA]</scope>
    <source>
        <strain evidence="2 3">NEAU-LD23</strain>
    </source>
</reference>